<evidence type="ECO:0000256" key="1">
    <source>
        <dbReference type="SAM" id="Phobius"/>
    </source>
</evidence>
<feature type="transmembrane region" description="Helical" evidence="1">
    <location>
        <begin position="31"/>
        <end position="53"/>
    </location>
</feature>
<dbReference type="RefSeq" id="WP_139757168.1">
    <property type="nucleotide sequence ID" value="NZ_CP039852.1"/>
</dbReference>
<keyword evidence="1" id="KW-1133">Transmembrane helix</keyword>
<evidence type="ECO:0000313" key="3">
    <source>
        <dbReference type="Proteomes" id="UP000304912"/>
    </source>
</evidence>
<feature type="transmembrane region" description="Helical" evidence="1">
    <location>
        <begin position="7"/>
        <end position="25"/>
    </location>
</feature>
<dbReference type="EMBL" id="CP039852">
    <property type="protein sequence ID" value="QCZ94429.1"/>
    <property type="molecule type" value="Genomic_DNA"/>
</dbReference>
<reference evidence="2 3" key="1">
    <citation type="submission" date="2019-04" db="EMBL/GenBank/DDBJ databases">
        <title>Salinimonas iocasae sp. nov., a halophilic bacterium isolated from the outer tube casing of tubeworms in Okinawa Trough.</title>
        <authorList>
            <person name="Zhang H."/>
            <person name="Wang H."/>
            <person name="Li C."/>
        </authorList>
    </citation>
    <scope>NUCLEOTIDE SEQUENCE [LARGE SCALE GENOMIC DNA]</scope>
    <source>
        <strain evidence="2 3">KX18D6</strain>
    </source>
</reference>
<gene>
    <name evidence="2" type="ORF">FBQ74_13565</name>
</gene>
<proteinExistence type="predicted"/>
<name>A0A5B7YIT6_9ALTE</name>
<dbReference type="KEGG" id="salk:FBQ74_13565"/>
<sequence>MFAKAVMLDITVILSAIICLFVAVFDRVNAGVAISSNPWFISAMLIIFLGYLIRKKQIER</sequence>
<dbReference type="Proteomes" id="UP000304912">
    <property type="component" value="Chromosome"/>
</dbReference>
<keyword evidence="1" id="KW-0812">Transmembrane</keyword>
<evidence type="ECO:0000313" key="2">
    <source>
        <dbReference type="EMBL" id="QCZ94429.1"/>
    </source>
</evidence>
<organism evidence="2 3">
    <name type="scientific">Salinimonas iocasae</name>
    <dbReference type="NCBI Taxonomy" id="2572577"/>
    <lineage>
        <taxon>Bacteria</taxon>
        <taxon>Pseudomonadati</taxon>
        <taxon>Pseudomonadota</taxon>
        <taxon>Gammaproteobacteria</taxon>
        <taxon>Alteromonadales</taxon>
        <taxon>Alteromonadaceae</taxon>
        <taxon>Alteromonas/Salinimonas group</taxon>
        <taxon>Salinimonas</taxon>
    </lineage>
</organism>
<keyword evidence="1" id="KW-0472">Membrane</keyword>
<accession>A0A5B7YIT6</accession>
<keyword evidence="3" id="KW-1185">Reference proteome</keyword>
<dbReference type="AlphaFoldDB" id="A0A5B7YIT6"/>
<protein>
    <submittedName>
        <fullName evidence="2">Uncharacterized protein</fullName>
    </submittedName>
</protein>